<dbReference type="EMBL" id="EQ973805">
    <property type="protein sequence ID" value="EEF46021.1"/>
    <property type="molecule type" value="Genomic_DNA"/>
</dbReference>
<evidence type="ECO:0000313" key="1">
    <source>
        <dbReference type="EMBL" id="EEF46021.1"/>
    </source>
</evidence>
<proteinExistence type="predicted"/>
<dbReference type="InParanoid" id="B9RRN5"/>
<dbReference type="AlphaFoldDB" id="B9RRN5"/>
<dbReference type="Proteomes" id="UP000008311">
    <property type="component" value="Unassembled WGS sequence"/>
</dbReference>
<sequence length="51" mass="5631">MAHTDDVVGEGEQTEIVNHAVFNLVEDVIVDSNYDIVDGDEDLQDVLRETG</sequence>
<accession>B9RRN5</accession>
<gene>
    <name evidence="1" type="ORF">RCOM_1648680</name>
</gene>
<protein>
    <submittedName>
        <fullName evidence="1">Uncharacterized protein</fullName>
    </submittedName>
</protein>
<reference evidence="2" key="1">
    <citation type="journal article" date="2010" name="Nat. Biotechnol.">
        <title>Draft genome sequence of the oilseed species Ricinus communis.</title>
        <authorList>
            <person name="Chan A.P."/>
            <person name="Crabtree J."/>
            <person name="Zhao Q."/>
            <person name="Lorenzi H."/>
            <person name="Orvis J."/>
            <person name="Puiu D."/>
            <person name="Melake-Berhan A."/>
            <person name="Jones K.M."/>
            <person name="Redman J."/>
            <person name="Chen G."/>
            <person name="Cahoon E.B."/>
            <person name="Gedil M."/>
            <person name="Stanke M."/>
            <person name="Haas B.J."/>
            <person name="Wortman J.R."/>
            <person name="Fraser-Liggett C.M."/>
            <person name="Ravel J."/>
            <person name="Rabinowicz P.D."/>
        </authorList>
    </citation>
    <scope>NUCLEOTIDE SEQUENCE [LARGE SCALE GENOMIC DNA]</scope>
    <source>
        <strain evidence="2">cv. Hale</strain>
    </source>
</reference>
<keyword evidence="2" id="KW-1185">Reference proteome</keyword>
<organism evidence="1 2">
    <name type="scientific">Ricinus communis</name>
    <name type="common">Castor bean</name>
    <dbReference type="NCBI Taxonomy" id="3988"/>
    <lineage>
        <taxon>Eukaryota</taxon>
        <taxon>Viridiplantae</taxon>
        <taxon>Streptophyta</taxon>
        <taxon>Embryophyta</taxon>
        <taxon>Tracheophyta</taxon>
        <taxon>Spermatophyta</taxon>
        <taxon>Magnoliopsida</taxon>
        <taxon>eudicotyledons</taxon>
        <taxon>Gunneridae</taxon>
        <taxon>Pentapetalae</taxon>
        <taxon>rosids</taxon>
        <taxon>fabids</taxon>
        <taxon>Malpighiales</taxon>
        <taxon>Euphorbiaceae</taxon>
        <taxon>Acalyphoideae</taxon>
        <taxon>Acalypheae</taxon>
        <taxon>Ricinus</taxon>
    </lineage>
</organism>
<evidence type="ECO:0000313" key="2">
    <source>
        <dbReference type="Proteomes" id="UP000008311"/>
    </source>
</evidence>
<name>B9RRN5_RICCO</name>